<dbReference type="RefSeq" id="WP_027886675.1">
    <property type="nucleotide sequence ID" value="NZ_JBHSXZ010000021.1"/>
</dbReference>
<reference evidence="1 2" key="1">
    <citation type="submission" date="2018-08" db="EMBL/GenBank/DDBJ databases">
        <title>Meiothermus cateniformans JCM 15151 genome sequencing project.</title>
        <authorList>
            <person name="Da Costa M.S."/>
            <person name="Albuquerque L."/>
            <person name="Raposo P."/>
            <person name="Froufe H.J.C."/>
            <person name="Barroso C.S."/>
            <person name="Egas C."/>
        </authorList>
    </citation>
    <scope>NUCLEOTIDE SEQUENCE [LARGE SCALE GENOMIC DNA]</scope>
    <source>
        <strain evidence="1 2">JCM 15151</strain>
    </source>
</reference>
<accession>A0A399DY98</accession>
<dbReference type="AlphaFoldDB" id="A0A399DY98"/>
<evidence type="ECO:0000313" key="2">
    <source>
        <dbReference type="Proteomes" id="UP000266089"/>
    </source>
</evidence>
<comment type="caution">
    <text evidence="1">The sequence shown here is derived from an EMBL/GenBank/DDBJ whole genome shotgun (WGS) entry which is preliminary data.</text>
</comment>
<dbReference type="EMBL" id="QWKX01000076">
    <property type="protein sequence ID" value="RIH75181.1"/>
    <property type="molecule type" value="Genomic_DNA"/>
</dbReference>
<dbReference type="OrthoDB" id="25769at2"/>
<gene>
    <name evidence="1" type="ORF">Mcate_02350</name>
</gene>
<dbReference type="Proteomes" id="UP000266089">
    <property type="component" value="Unassembled WGS sequence"/>
</dbReference>
<name>A0A399DY98_9DEIN</name>
<organism evidence="1 2">
    <name type="scientific">Meiothermus taiwanensis</name>
    <dbReference type="NCBI Taxonomy" id="172827"/>
    <lineage>
        <taxon>Bacteria</taxon>
        <taxon>Thermotogati</taxon>
        <taxon>Deinococcota</taxon>
        <taxon>Deinococci</taxon>
        <taxon>Thermales</taxon>
        <taxon>Thermaceae</taxon>
        <taxon>Meiothermus</taxon>
    </lineage>
</organism>
<evidence type="ECO:0000313" key="1">
    <source>
        <dbReference type="EMBL" id="RIH75181.1"/>
    </source>
</evidence>
<proteinExistence type="predicted"/>
<sequence>MNQPDPAIEVDPQRLLLESMETGALPDLEPLELAREYAQELAQGSSGENEIVRWWHSPSGFYYEFKQFPAAFYGRSGPVQGQYLSPQEAQELVWEALTRADKDQADLTMFYTPHLMQSDLDFYMAYTLEQTRIERGEARYALPLFMRLKLPTHLLLLFRSKEEYLMFKLPQGQPVLYPVLA</sequence>
<protein>
    <submittedName>
        <fullName evidence="1">Uncharacterized protein</fullName>
    </submittedName>
</protein>